<dbReference type="Gene3D" id="3.30.420.10">
    <property type="entry name" value="Ribonuclease H-like superfamily/Ribonuclease H"/>
    <property type="match status" value="1"/>
</dbReference>
<dbReference type="Pfam" id="PF00628">
    <property type="entry name" value="PHD"/>
    <property type="match status" value="1"/>
</dbReference>
<feature type="domain" description="PHD-type" evidence="7">
    <location>
        <begin position="5"/>
        <end position="56"/>
    </location>
</feature>
<accession>A0ABM1YWS6</accession>
<dbReference type="Gene3D" id="3.30.70.270">
    <property type="match status" value="1"/>
</dbReference>
<evidence type="ECO:0000256" key="2">
    <source>
        <dbReference type="ARBA" id="ARBA00022771"/>
    </source>
</evidence>
<dbReference type="InterPro" id="IPR000477">
    <property type="entry name" value="RT_dom"/>
</dbReference>
<feature type="compositionally biased region" description="Low complexity" evidence="6">
    <location>
        <begin position="692"/>
        <end position="706"/>
    </location>
</feature>
<dbReference type="PROSITE" id="PS50994">
    <property type="entry name" value="INTEGRASE"/>
    <property type="match status" value="1"/>
</dbReference>
<dbReference type="InterPro" id="IPR013083">
    <property type="entry name" value="Znf_RING/FYVE/PHD"/>
</dbReference>
<feature type="region of interest" description="Disordered" evidence="6">
    <location>
        <begin position="64"/>
        <end position="83"/>
    </location>
</feature>
<dbReference type="PANTHER" id="PTHR47331:SF1">
    <property type="entry name" value="GAG-LIKE PROTEIN"/>
    <property type="match status" value="1"/>
</dbReference>
<evidence type="ECO:0000256" key="4">
    <source>
        <dbReference type="PROSITE-ProRule" id="PRU00146"/>
    </source>
</evidence>
<feature type="compositionally biased region" description="Polar residues" evidence="6">
    <location>
        <begin position="160"/>
        <end position="179"/>
    </location>
</feature>
<dbReference type="InterPro" id="IPR001965">
    <property type="entry name" value="Znf_PHD"/>
</dbReference>
<protein>
    <recommendedName>
        <fullName evidence="11">Endonuclease</fullName>
    </recommendedName>
</protein>
<dbReference type="PROSITE" id="PS50016">
    <property type="entry name" value="ZF_PHD_2"/>
    <property type="match status" value="1"/>
</dbReference>
<dbReference type="CDD" id="cd15489">
    <property type="entry name" value="PHD_SF"/>
    <property type="match status" value="1"/>
</dbReference>
<dbReference type="InterPro" id="IPR036397">
    <property type="entry name" value="RNaseH_sf"/>
</dbReference>
<dbReference type="EnsemblMetazoa" id="AALFPA23_012801.R18471">
    <property type="protein sequence ID" value="AALFPA23_012801.P18471"/>
    <property type="gene ID" value="AALFPA23_012801"/>
</dbReference>
<dbReference type="InterPro" id="IPR005312">
    <property type="entry name" value="DUF1759"/>
</dbReference>
<reference evidence="10" key="1">
    <citation type="journal article" date="2015" name="Proc. Natl. Acad. Sci. U.S.A.">
        <title>Genome sequence of the Asian Tiger mosquito, Aedes albopictus, reveals insights into its biology, genetics, and evolution.</title>
        <authorList>
            <person name="Chen X.G."/>
            <person name="Jiang X."/>
            <person name="Gu J."/>
            <person name="Xu M."/>
            <person name="Wu Y."/>
            <person name="Deng Y."/>
            <person name="Zhang C."/>
            <person name="Bonizzoni M."/>
            <person name="Dermauw W."/>
            <person name="Vontas J."/>
            <person name="Armbruster P."/>
            <person name="Huang X."/>
            <person name="Yang Y."/>
            <person name="Zhang H."/>
            <person name="He W."/>
            <person name="Peng H."/>
            <person name="Liu Y."/>
            <person name="Wu K."/>
            <person name="Chen J."/>
            <person name="Lirakis M."/>
            <person name="Topalis P."/>
            <person name="Van Leeuwen T."/>
            <person name="Hall A.B."/>
            <person name="Jiang X."/>
            <person name="Thorpe C."/>
            <person name="Mueller R.L."/>
            <person name="Sun C."/>
            <person name="Waterhouse R.M."/>
            <person name="Yan G."/>
            <person name="Tu Z.J."/>
            <person name="Fang X."/>
            <person name="James A.A."/>
        </authorList>
    </citation>
    <scope>NUCLEOTIDE SEQUENCE [LARGE SCALE GENOMIC DNA]</scope>
    <source>
        <strain evidence="10">Foshan</strain>
    </source>
</reference>
<feature type="region of interest" description="Disordered" evidence="6">
    <location>
        <begin position="441"/>
        <end position="474"/>
    </location>
</feature>
<feature type="coiled-coil region" evidence="5">
    <location>
        <begin position="1052"/>
        <end position="1082"/>
    </location>
</feature>
<reference evidence="9" key="2">
    <citation type="submission" date="2025-05" db="UniProtKB">
        <authorList>
            <consortium name="EnsemblMetazoa"/>
        </authorList>
    </citation>
    <scope>IDENTIFICATION</scope>
    <source>
        <strain evidence="9">Foshan</strain>
    </source>
</reference>
<sequence length="2138" mass="240981">MDPSDSHCIMCNRPNNANNLVQCDRCDGYVHYSCADVGDSIADPDRSFTCKRCVESDEVVTVSSHRTSRSSRRTSHSSSSSARVALRLQQLEKEKQNRLRELEDAEKFQRLRRQVEEDFEKQQFAILDAQLQDEDELRSVKSRVSSRQIRDSTRKWVGASSQTDGVNSQVATTSAQIVSTRPDGTLRSPADEAEDQNASTVVPEEVLQYASAEGGQEIESNMTTSVSNVLAEQRFRSTEFTVAAQEPMSHHGTEVDTSAGAIPSSRKHTGVFVTGELESEERVPQKARAAHTRTNAGMTSRAGGVRGASPTGSAAMQPFPGQNQLSVPKSSVGVPGHSSEVNRLFVPPVGQQQYSVPDRQEVQPPSGREQCTVTSARDHSVIQPPPGYENFARKPTAATWNPAWPSVPHLGAIGYQPPIQYQSTRGALPNSSRLETLPVHQTYPEPTTQPNPQHGMDQRGQWQNSSQSQPRRVPRLTAEQLAARQVIPKELPVFAGDPQDWPLFLSSFNNSTEACGYNDAENLARLQRCLRGHALESVRSRLLIPESVPYVLATLERLYGRPEVIIHSLLKRMREIPSPRGDDLKTLIKFGMGVGNMVEHMILAQQHQHISNPMLLQELVDRLPPTLKLQWASFKRNYHTVNLATFNDFMKDLVTMASDVTLLTGIGQQPVEKQEKPKRERAAKEKLFVHQSSSNTSGSSGTESSNPTVKPCVHCSKTDHRVAECPDFKRLSVDERWKVLRQKGLCRICLIPHRSWPCRSKQECGVGDCRMRHHALLHLAKVQTGTVPTSTPTERNIVHQNHHSVTSCALMRYLPVTLHYNGNSVEVFAFLDDGSSSTMMEAEVAKQLGAVGPAEPLCLGWTGDITRIEKDSQHVNVAISGHNIANMFPLKARTVGQLKLPSQTVDYEELCLGHPYLRKLPLSSYTSAVPRLIIGVDNAKLISTLKSRESRNGELVAVKTRLGWSLFGKHTVGSSPVEYVHTHQELHGADTDLHNLFRQFMAVDEASVNQSPLSEQDKTALEILQKTTRRIDGRLETGLLWRNDEPSLPNSYSMAVRRAEALERKLAKDEQLREKVKQLIQEYVAKGYAHRITAAELESSEPGRVWYLPLGVVRNPRKPEKVRLIWDAAARSEGVSFNDLMLKGPDLLTALPSVLLRFRQKSVAFSGDIKEMFHQFRIRQEDRQAQRFLFREHPEEPPQIFVMDVATFGAACSPCIAQYLKNRNAEDYKQQYPEAAHAIVENHYVDDFLDSVDTVEEAVELIEDVKHVHAMAGMEIRNFASNSPAVLERIGEVSEAEQKLIKLESIVERVLGMVWKPEEDIFTFELDLKEEVRNIVLNNTTPTKRQVLRTIMSLFDPLGLVAHFIVHGKLIMQRIWREGLDWDEAISGEILEDWRRWSGLLLKINEVGVPRCFFSGNRSVCNGAEIHMFVDASENAYACVAYLRSSDNGIPRCTLIAAKTKVAPLKPLSIPRLELQAALIGSRLLDTICKALTIPISARYLWTDSTTVLAWLRSETRRYHQFVGFRVGEILTTTTIGEWRKVQSKLNVADQATKWKDGPSFNPEDWWYSGPSFLSDTTEKWTEHTSEDFVTTEDMRSAFLHHRKLHPPFIVAVERFSKWTRLVRATAYVIRAVKRFLGLKVNGPLVQEELQSAETLLWRQVQREAYSEEYSTLLYNKEHPREEPRKLERSCALFNMSPMLDSNGVLRMNSRITAAPVVSTDLKYPIFLPKEHRVTELLVESYHIRFLHGNKETVFNELRQRFQIPKLRSVVSKVAKQCEYCRVRKATPQEPMMAPLPEIRLTSFIRPFTHTGVDYFGPVFVKQGRSTVKRWIALFTCLSIRAVHLEVVHSLSTQSCVMAIRRFVARRGSPATFCSDNGTNFVGAKNLLRKQLRAIGECCATTFTNSDTRWLFNPPLAPHMGGSWERLVRSVKAAMSAIADHPRHPSDEVLETIALEAESIVNSRPLTYVPLDHVNQEALSSNHFLLYGTQGINQPSRDIEKEQAPLRDSWKLSKYLVDTFWTRWVREYLPTLTRRTKWFQPVRPLKPGDLVIVVEEGKRNGWVRGRVVEVLSGKDGQVRRAVVQTARGLVNRPATKLALLEVKGVPKDEPEVPESGVPELHGRGDVGEPLCSFSNSKE</sequence>
<feature type="domain" description="Integrase catalytic" evidence="8">
    <location>
        <begin position="1803"/>
        <end position="1978"/>
    </location>
</feature>
<keyword evidence="5" id="KW-0175">Coiled coil</keyword>
<evidence type="ECO:0000313" key="9">
    <source>
        <dbReference type="EnsemblMetazoa" id="AALFPA23_012801.P18471"/>
    </source>
</evidence>
<dbReference type="SMART" id="SM00249">
    <property type="entry name" value="PHD"/>
    <property type="match status" value="1"/>
</dbReference>
<evidence type="ECO:0000313" key="10">
    <source>
        <dbReference type="Proteomes" id="UP000069940"/>
    </source>
</evidence>
<evidence type="ECO:0008006" key="11">
    <source>
        <dbReference type="Google" id="ProtNLM"/>
    </source>
</evidence>
<dbReference type="Pfam" id="PF18701">
    <property type="entry name" value="DUF5641"/>
    <property type="match status" value="1"/>
</dbReference>
<evidence type="ECO:0000259" key="7">
    <source>
        <dbReference type="PROSITE" id="PS50016"/>
    </source>
</evidence>
<feature type="region of interest" description="Disordered" evidence="6">
    <location>
        <begin position="2105"/>
        <end position="2138"/>
    </location>
</feature>
<organism evidence="9 10">
    <name type="scientific">Aedes albopictus</name>
    <name type="common">Asian tiger mosquito</name>
    <name type="synonym">Stegomyia albopicta</name>
    <dbReference type="NCBI Taxonomy" id="7160"/>
    <lineage>
        <taxon>Eukaryota</taxon>
        <taxon>Metazoa</taxon>
        <taxon>Ecdysozoa</taxon>
        <taxon>Arthropoda</taxon>
        <taxon>Hexapoda</taxon>
        <taxon>Insecta</taxon>
        <taxon>Pterygota</taxon>
        <taxon>Neoptera</taxon>
        <taxon>Endopterygota</taxon>
        <taxon>Diptera</taxon>
        <taxon>Nematocera</taxon>
        <taxon>Culicoidea</taxon>
        <taxon>Culicidae</taxon>
        <taxon>Culicinae</taxon>
        <taxon>Aedini</taxon>
        <taxon>Aedes</taxon>
        <taxon>Stegomyia</taxon>
    </lineage>
</organism>
<dbReference type="Pfam" id="PF00078">
    <property type="entry name" value="RVT_1"/>
    <property type="match status" value="1"/>
</dbReference>
<dbReference type="PROSITE" id="PS01359">
    <property type="entry name" value="ZF_PHD_1"/>
    <property type="match status" value="1"/>
</dbReference>
<evidence type="ECO:0000256" key="6">
    <source>
        <dbReference type="SAM" id="MobiDB-lite"/>
    </source>
</evidence>
<dbReference type="InterPro" id="IPR043502">
    <property type="entry name" value="DNA/RNA_pol_sf"/>
</dbReference>
<dbReference type="Pfam" id="PF03564">
    <property type="entry name" value="DUF1759"/>
    <property type="match status" value="1"/>
</dbReference>
<dbReference type="RefSeq" id="XP_062703535.1">
    <property type="nucleotide sequence ID" value="XM_062847551.1"/>
</dbReference>
<evidence type="ECO:0000256" key="5">
    <source>
        <dbReference type="SAM" id="Coils"/>
    </source>
</evidence>
<dbReference type="Pfam" id="PF05380">
    <property type="entry name" value="Peptidase_A17"/>
    <property type="match status" value="1"/>
</dbReference>
<keyword evidence="2 4" id="KW-0863">Zinc-finger</keyword>
<dbReference type="InterPro" id="IPR043128">
    <property type="entry name" value="Rev_trsase/Diguanyl_cyclase"/>
</dbReference>
<dbReference type="InterPro" id="IPR001584">
    <property type="entry name" value="Integrase_cat-core"/>
</dbReference>
<proteinExistence type="predicted"/>
<dbReference type="InterPro" id="IPR040676">
    <property type="entry name" value="DUF5641"/>
</dbReference>
<feature type="region of interest" description="Disordered" evidence="6">
    <location>
        <begin position="160"/>
        <end position="200"/>
    </location>
</feature>
<feature type="compositionally biased region" description="Basic and acidic residues" evidence="6">
    <location>
        <begin position="672"/>
        <end position="688"/>
    </location>
</feature>
<evidence type="ECO:0000256" key="3">
    <source>
        <dbReference type="ARBA" id="ARBA00022833"/>
    </source>
</evidence>
<keyword evidence="1" id="KW-0479">Metal-binding</keyword>
<dbReference type="Proteomes" id="UP000069940">
    <property type="component" value="Unassembled WGS sequence"/>
</dbReference>
<keyword evidence="3" id="KW-0862">Zinc</keyword>
<evidence type="ECO:0000256" key="1">
    <source>
        <dbReference type="ARBA" id="ARBA00022723"/>
    </source>
</evidence>
<feature type="compositionally biased region" description="Basic residues" evidence="6">
    <location>
        <begin position="66"/>
        <end position="75"/>
    </location>
</feature>
<feature type="region of interest" description="Disordered" evidence="6">
    <location>
        <begin position="668"/>
        <end position="709"/>
    </location>
</feature>
<dbReference type="Gene3D" id="3.10.10.10">
    <property type="entry name" value="HIV Type 1 Reverse Transcriptase, subunit A, domain 1"/>
    <property type="match status" value="1"/>
</dbReference>
<keyword evidence="10" id="KW-1185">Reference proteome</keyword>
<evidence type="ECO:0000259" key="8">
    <source>
        <dbReference type="PROSITE" id="PS50994"/>
    </source>
</evidence>
<dbReference type="CDD" id="cd01644">
    <property type="entry name" value="RT_pepA17"/>
    <property type="match status" value="1"/>
</dbReference>
<dbReference type="InterPro" id="IPR011011">
    <property type="entry name" value="Znf_FYVE_PHD"/>
</dbReference>
<dbReference type="SUPFAM" id="SSF57903">
    <property type="entry name" value="FYVE/PHD zinc finger"/>
    <property type="match status" value="1"/>
</dbReference>
<feature type="compositionally biased region" description="Polar residues" evidence="6">
    <location>
        <begin position="310"/>
        <end position="329"/>
    </location>
</feature>
<feature type="compositionally biased region" description="Polar residues" evidence="6">
    <location>
        <begin position="460"/>
        <end position="470"/>
    </location>
</feature>
<feature type="region of interest" description="Disordered" evidence="6">
    <location>
        <begin position="245"/>
        <end position="386"/>
    </location>
</feature>
<dbReference type="InterPro" id="IPR019787">
    <property type="entry name" value="Znf_PHD-finger"/>
</dbReference>
<name>A0ABM1YWS6_AEDAL</name>
<dbReference type="SUPFAM" id="SSF53098">
    <property type="entry name" value="Ribonuclease H-like"/>
    <property type="match status" value="1"/>
</dbReference>
<dbReference type="InterPro" id="IPR041588">
    <property type="entry name" value="Integrase_H2C2"/>
</dbReference>
<dbReference type="PANTHER" id="PTHR47331">
    <property type="entry name" value="PHD-TYPE DOMAIN-CONTAINING PROTEIN"/>
    <property type="match status" value="1"/>
</dbReference>
<dbReference type="Pfam" id="PF17921">
    <property type="entry name" value="Integrase_H2C2"/>
    <property type="match status" value="1"/>
</dbReference>
<dbReference type="GeneID" id="134285987"/>
<dbReference type="InterPro" id="IPR012337">
    <property type="entry name" value="RNaseH-like_sf"/>
</dbReference>
<dbReference type="SUPFAM" id="SSF56672">
    <property type="entry name" value="DNA/RNA polymerases"/>
    <property type="match status" value="1"/>
</dbReference>
<dbReference type="Gene3D" id="3.30.40.10">
    <property type="entry name" value="Zinc/RING finger domain, C3HC4 (zinc finger)"/>
    <property type="match status" value="1"/>
</dbReference>
<dbReference type="InterPro" id="IPR019786">
    <property type="entry name" value="Zinc_finger_PHD-type_CS"/>
</dbReference>
<dbReference type="InterPro" id="IPR008042">
    <property type="entry name" value="Retrotrans_Pao"/>
</dbReference>